<keyword evidence="2" id="KW-1185">Reference proteome</keyword>
<proteinExistence type="predicted"/>
<protein>
    <submittedName>
        <fullName evidence="1">Uncharacterized protein</fullName>
    </submittedName>
</protein>
<gene>
    <name evidence="1" type="ORF">ElyMa_004742400</name>
</gene>
<dbReference type="EMBL" id="BMAT01009514">
    <property type="protein sequence ID" value="GFS07860.1"/>
    <property type="molecule type" value="Genomic_DNA"/>
</dbReference>
<reference evidence="1 2" key="1">
    <citation type="journal article" date="2021" name="Elife">
        <title>Chloroplast acquisition without the gene transfer in kleptoplastic sea slugs, Plakobranchus ocellatus.</title>
        <authorList>
            <person name="Maeda T."/>
            <person name="Takahashi S."/>
            <person name="Yoshida T."/>
            <person name="Shimamura S."/>
            <person name="Takaki Y."/>
            <person name="Nagai Y."/>
            <person name="Toyoda A."/>
            <person name="Suzuki Y."/>
            <person name="Arimoto A."/>
            <person name="Ishii H."/>
            <person name="Satoh N."/>
            <person name="Nishiyama T."/>
            <person name="Hasebe M."/>
            <person name="Maruyama T."/>
            <person name="Minagawa J."/>
            <person name="Obokata J."/>
            <person name="Shigenobu S."/>
        </authorList>
    </citation>
    <scope>NUCLEOTIDE SEQUENCE [LARGE SCALE GENOMIC DNA]</scope>
</reference>
<accession>A0AAV4ICS0</accession>
<sequence length="142" mass="15710">MWKQVIVCTGGARSTGEYNKTGGGSRCCCHTSAVTFQTPGHKHHQCRDVLKSRKLLENSHTEHRQNPVQKGLNESILSQNCSMLITHHNQIPCHGLERSCLTVASTPLPSQVADERFRVVLEYTLPLKKATGDTSRDAESSL</sequence>
<evidence type="ECO:0000313" key="2">
    <source>
        <dbReference type="Proteomes" id="UP000762676"/>
    </source>
</evidence>
<dbReference type="AlphaFoldDB" id="A0AAV4ICS0"/>
<dbReference type="Proteomes" id="UP000762676">
    <property type="component" value="Unassembled WGS sequence"/>
</dbReference>
<name>A0AAV4ICS0_9GAST</name>
<organism evidence="1 2">
    <name type="scientific">Elysia marginata</name>
    <dbReference type="NCBI Taxonomy" id="1093978"/>
    <lineage>
        <taxon>Eukaryota</taxon>
        <taxon>Metazoa</taxon>
        <taxon>Spiralia</taxon>
        <taxon>Lophotrochozoa</taxon>
        <taxon>Mollusca</taxon>
        <taxon>Gastropoda</taxon>
        <taxon>Heterobranchia</taxon>
        <taxon>Euthyneura</taxon>
        <taxon>Panpulmonata</taxon>
        <taxon>Sacoglossa</taxon>
        <taxon>Placobranchoidea</taxon>
        <taxon>Plakobranchidae</taxon>
        <taxon>Elysia</taxon>
    </lineage>
</organism>
<comment type="caution">
    <text evidence="1">The sequence shown here is derived from an EMBL/GenBank/DDBJ whole genome shotgun (WGS) entry which is preliminary data.</text>
</comment>
<evidence type="ECO:0000313" key="1">
    <source>
        <dbReference type="EMBL" id="GFS07860.1"/>
    </source>
</evidence>